<comment type="subcellular location">
    <subcellularLocation>
        <location evidence="1 5">Secreted</location>
    </subcellularLocation>
</comment>
<evidence type="ECO:0000256" key="1">
    <source>
        <dbReference type="ARBA" id="ARBA00004613"/>
    </source>
</evidence>
<dbReference type="AlphaFoldDB" id="A0A8S9USQ5"/>
<protein>
    <recommendedName>
        <fullName evidence="5">RxLR effector protein</fullName>
    </recommendedName>
</protein>
<evidence type="ECO:0000256" key="2">
    <source>
        <dbReference type="ARBA" id="ARBA00010400"/>
    </source>
</evidence>
<comment type="caution">
    <text evidence="6">The sequence shown here is derived from an EMBL/GenBank/DDBJ whole genome shotgun (WGS) entry which is preliminary data.</text>
</comment>
<keyword evidence="4" id="KW-0732">Signal</keyword>
<evidence type="ECO:0000313" key="6">
    <source>
        <dbReference type="EMBL" id="KAF4142094.1"/>
    </source>
</evidence>
<feature type="non-terminal residue" evidence="6">
    <location>
        <position position="1"/>
    </location>
</feature>
<organism evidence="6 7">
    <name type="scientific">Phytophthora infestans</name>
    <name type="common">Potato late blight agent</name>
    <name type="synonym">Botrytis infestans</name>
    <dbReference type="NCBI Taxonomy" id="4787"/>
    <lineage>
        <taxon>Eukaryota</taxon>
        <taxon>Sar</taxon>
        <taxon>Stramenopiles</taxon>
        <taxon>Oomycota</taxon>
        <taxon>Peronosporomycetes</taxon>
        <taxon>Peronosporales</taxon>
        <taxon>Peronosporaceae</taxon>
        <taxon>Phytophthora</taxon>
    </lineage>
</organism>
<keyword evidence="3 5" id="KW-0964">Secreted</keyword>
<evidence type="ECO:0000313" key="7">
    <source>
        <dbReference type="Proteomes" id="UP000704712"/>
    </source>
</evidence>
<proteinExistence type="inferred from homology"/>
<evidence type="ECO:0000256" key="3">
    <source>
        <dbReference type="ARBA" id="ARBA00022525"/>
    </source>
</evidence>
<comment type="function">
    <text evidence="5">Effector that suppresses plant defense responses during pathogen infection.</text>
</comment>
<gene>
    <name evidence="6" type="ORF">GN958_ATG08728</name>
</gene>
<feature type="non-terminal residue" evidence="6">
    <location>
        <position position="234"/>
    </location>
</feature>
<comment type="similarity">
    <text evidence="2 5">Belongs to the RxLR effector family.</text>
</comment>
<comment type="domain">
    <text evidence="5">The RxLR-dEER motif acts to carry the protein into the host cell cytoplasm through binding to cell surface phosphatidylinositol-3-phosphate.</text>
</comment>
<dbReference type="InterPro" id="IPR031825">
    <property type="entry name" value="RXLR"/>
</dbReference>
<reference evidence="6" key="1">
    <citation type="submission" date="2020-03" db="EMBL/GenBank/DDBJ databases">
        <title>Hybrid Assembly of Korean Phytophthora infestans isolates.</title>
        <authorList>
            <person name="Prokchorchik M."/>
            <person name="Lee Y."/>
            <person name="Seo J."/>
            <person name="Cho J.-H."/>
            <person name="Park Y.-E."/>
            <person name="Jang D.-C."/>
            <person name="Im J.-S."/>
            <person name="Choi J.-G."/>
            <person name="Park H.-J."/>
            <person name="Lee G.-B."/>
            <person name="Lee Y.-G."/>
            <person name="Hong S.-Y."/>
            <person name="Cho K."/>
            <person name="Sohn K.H."/>
        </authorList>
    </citation>
    <scope>NUCLEOTIDE SEQUENCE</scope>
    <source>
        <strain evidence="6">KR_2_A2</strain>
    </source>
</reference>
<name>A0A8S9USQ5_PHYIN</name>
<dbReference type="Proteomes" id="UP000704712">
    <property type="component" value="Unassembled WGS sequence"/>
</dbReference>
<accession>A0A8S9USQ5</accession>
<dbReference type="EMBL" id="JAACNO010001215">
    <property type="protein sequence ID" value="KAF4142094.1"/>
    <property type="molecule type" value="Genomic_DNA"/>
</dbReference>
<dbReference type="GO" id="GO:0005576">
    <property type="term" value="C:extracellular region"/>
    <property type="evidence" value="ECO:0007669"/>
    <property type="project" value="UniProtKB-SubCell"/>
</dbReference>
<evidence type="ECO:0000256" key="4">
    <source>
        <dbReference type="ARBA" id="ARBA00022729"/>
    </source>
</evidence>
<evidence type="ECO:0000256" key="5">
    <source>
        <dbReference type="RuleBase" id="RU367124"/>
    </source>
</evidence>
<dbReference type="Pfam" id="PF16810">
    <property type="entry name" value="RXLR"/>
    <property type="match status" value="1"/>
</dbReference>
<sequence>QNLSTHSCHTSSLAAFIHHFTFESLNLRQATTSCDWRQCSATVSSLLAGDCTAQTTTKLSVTATTLPDKAYPTNAGNNVKEGKRFLRSHKAAVSSEDVDIEETADEEERLSAQKIDDLMFGKTATQFRHWLGSGKSAADIWDKLKVDDYPARRLIYDLYVLGLYLWETEVDIARFITPPPIMMLLAGPQAVDEILLSAVAESLALVALQEATHGTQLLEDLGLRRLKLGKLGDC</sequence>